<evidence type="ECO:0000256" key="1">
    <source>
        <dbReference type="ARBA" id="ARBA00006717"/>
    </source>
</evidence>
<sequence length="577" mass="66454">MSSCYRPARQIIVAQQKRSSCCGDSYCNVWGPMLRSIGRSRTMTSSSGASSNDAGDPKWDPTPPLPPPTTPIPDRSSSESTPHQALSVPVRVSATNVGVHKRKPTPINRTPRAKAAAQMKPIITTTTESLMQTQEQQQQQNSYSNNHSPTHFVRGGTPCDPAPAPFRLADYGEESVHTLILLRHGESEWNRQNRYTGWCDVDLTDRGRQEARAAGRLLMENGIEIDHAFTSVLKRASFTTNMALNMANQHWVQVTKTWRLNERHYGSLQGYNKDTAYEELGIDQELLMEMRRSYNTPPPRMEDDHKYWHGNYRRYQNLSKEQLEASRGESLKDTADRIMPFFKNIIVPSMQTGNKCMIVSHANTIRTLIKQIDGITDEDIKGMSIPTGIPLLYRLDKNMKPVDPNVELEFRYMVEPKGFTFATSRAHGFHGVYLGDVERLQEIQKKRDATNRDWQRIILRNLARALDEEQSGGVLSGVLELRQFWWKLNHKMQTKEFGNMLLLERMKEQLEHLMHHRRQQFLTMNAFESILNKVHLDNEGKLVEPFQCLKDEEARRERQRQWHESLALDLEEECLIK</sequence>
<reference evidence="9" key="1">
    <citation type="submission" date="2021-01" db="EMBL/GenBank/DDBJ databases">
        <authorList>
            <person name="Corre E."/>
            <person name="Pelletier E."/>
            <person name="Niang G."/>
            <person name="Scheremetjew M."/>
            <person name="Finn R."/>
            <person name="Kale V."/>
            <person name="Holt S."/>
            <person name="Cochrane G."/>
            <person name="Meng A."/>
            <person name="Brown T."/>
            <person name="Cohen L."/>
        </authorList>
    </citation>
    <scope>NUCLEOTIDE SEQUENCE</scope>
    <source>
        <strain evidence="9">CCMP2084</strain>
    </source>
</reference>
<accession>A0A7S2UIP6</accession>
<keyword evidence="3 7" id="KW-0413">Isomerase</keyword>
<gene>
    <name evidence="9" type="ORF">ASEP1449_LOCUS12719</name>
</gene>
<keyword evidence="2 7" id="KW-0324">Glycolysis</keyword>
<feature type="region of interest" description="Disordered" evidence="8">
    <location>
        <begin position="132"/>
        <end position="158"/>
    </location>
</feature>
<dbReference type="Pfam" id="PF00300">
    <property type="entry name" value="His_Phos_1"/>
    <property type="match status" value="2"/>
</dbReference>
<dbReference type="NCBIfam" id="TIGR01258">
    <property type="entry name" value="pgm_1"/>
    <property type="match status" value="1"/>
</dbReference>
<dbReference type="PROSITE" id="PS00175">
    <property type="entry name" value="PG_MUTASE"/>
    <property type="match status" value="1"/>
</dbReference>
<feature type="binding site" evidence="5">
    <location>
        <begin position="262"/>
        <end position="265"/>
    </location>
    <ligand>
        <name>substrate</name>
    </ligand>
</feature>
<dbReference type="InterPro" id="IPR029033">
    <property type="entry name" value="His_PPase_superfam"/>
</dbReference>
<feature type="binding site" evidence="5">
    <location>
        <begin position="196"/>
        <end position="197"/>
    </location>
    <ligand>
        <name>substrate</name>
    </ligand>
</feature>
<comment type="similarity">
    <text evidence="1 7">Belongs to the phosphoglycerate mutase family. BPG-dependent PGAM subfamily.</text>
</comment>
<protein>
    <recommendedName>
        <fullName evidence="7">Phosphoglycerate mutase</fullName>
        <ecNumber evidence="7">5.4.2.11</ecNumber>
    </recommendedName>
</protein>
<feature type="site" description="Transition state stabilizer" evidence="6">
    <location>
        <position position="361"/>
    </location>
</feature>
<evidence type="ECO:0000256" key="3">
    <source>
        <dbReference type="ARBA" id="ARBA00023235"/>
    </source>
</evidence>
<evidence type="ECO:0000256" key="7">
    <source>
        <dbReference type="RuleBase" id="RU004511"/>
    </source>
</evidence>
<evidence type="ECO:0000256" key="5">
    <source>
        <dbReference type="PIRSR" id="PIRSR613078-2"/>
    </source>
</evidence>
<evidence type="ECO:0000256" key="6">
    <source>
        <dbReference type="PIRSR" id="PIRSR613078-3"/>
    </source>
</evidence>
<dbReference type="SMART" id="SM00855">
    <property type="entry name" value="PGAM"/>
    <property type="match status" value="1"/>
</dbReference>
<dbReference type="EMBL" id="HBHQ01018948">
    <property type="protein sequence ID" value="CAD9820886.1"/>
    <property type="molecule type" value="Transcribed_RNA"/>
</dbReference>
<feature type="active site" description="Tele-phosphohistidine intermediate" evidence="4">
    <location>
        <position position="184"/>
    </location>
</feature>
<dbReference type="EC" id="5.4.2.11" evidence="7"/>
<evidence type="ECO:0000256" key="8">
    <source>
        <dbReference type="SAM" id="MobiDB-lite"/>
    </source>
</evidence>
<feature type="active site" description="Proton donor/acceptor" evidence="4">
    <location>
        <position position="262"/>
    </location>
</feature>
<comment type="catalytic activity">
    <reaction evidence="7">
        <text>(2R)-2-phosphoglycerate = (2R)-3-phosphoglycerate</text>
        <dbReference type="Rhea" id="RHEA:15901"/>
        <dbReference type="ChEBI" id="CHEBI:58272"/>
        <dbReference type="ChEBI" id="CHEBI:58289"/>
        <dbReference type="EC" id="5.4.2.11"/>
    </reaction>
</comment>
<feature type="region of interest" description="Disordered" evidence="8">
    <location>
        <begin position="40"/>
        <end position="95"/>
    </location>
</feature>
<evidence type="ECO:0000256" key="4">
    <source>
        <dbReference type="PIRSR" id="PIRSR613078-1"/>
    </source>
</evidence>
<dbReference type="GO" id="GO:0004619">
    <property type="term" value="F:phosphoglycerate mutase activity"/>
    <property type="evidence" value="ECO:0007669"/>
    <property type="project" value="UniProtKB-EC"/>
</dbReference>
<evidence type="ECO:0000256" key="2">
    <source>
        <dbReference type="ARBA" id="ARBA00023152"/>
    </source>
</evidence>
<dbReference type="InterPro" id="IPR005952">
    <property type="entry name" value="Phosphogly_mut1"/>
</dbReference>
<feature type="binding site" evidence="5">
    <location>
        <begin position="291"/>
        <end position="292"/>
    </location>
    <ligand>
        <name>substrate</name>
    </ligand>
</feature>
<organism evidence="9">
    <name type="scientific">Attheya septentrionalis</name>
    <dbReference type="NCBI Taxonomy" id="420275"/>
    <lineage>
        <taxon>Eukaryota</taxon>
        <taxon>Sar</taxon>
        <taxon>Stramenopiles</taxon>
        <taxon>Ochrophyta</taxon>
        <taxon>Bacillariophyta</taxon>
        <taxon>Coscinodiscophyceae</taxon>
        <taxon>Chaetocerotophycidae</taxon>
        <taxon>Chaetocerotales</taxon>
        <taxon>Attheyaceae</taxon>
        <taxon>Attheya</taxon>
    </lineage>
</organism>
<dbReference type="HAMAP" id="MF_01039">
    <property type="entry name" value="PGAM_GpmA"/>
    <property type="match status" value="1"/>
</dbReference>
<feature type="binding site" evidence="5">
    <location>
        <position position="235"/>
    </location>
    <ligand>
        <name>substrate</name>
    </ligand>
</feature>
<dbReference type="Gene3D" id="3.40.50.1240">
    <property type="entry name" value="Phosphoglycerate mutase-like"/>
    <property type="match status" value="1"/>
</dbReference>
<evidence type="ECO:0000313" key="9">
    <source>
        <dbReference type="EMBL" id="CAD9820886.1"/>
    </source>
</evidence>
<dbReference type="SUPFAM" id="SSF53254">
    <property type="entry name" value="Phosphoglycerate mutase-like"/>
    <property type="match status" value="1"/>
</dbReference>
<feature type="binding site" evidence="5">
    <location>
        <begin position="183"/>
        <end position="190"/>
    </location>
    <ligand>
        <name>substrate</name>
    </ligand>
</feature>
<dbReference type="GO" id="GO:0006096">
    <property type="term" value="P:glycolytic process"/>
    <property type="evidence" value="ECO:0007669"/>
    <property type="project" value="UniProtKB-KW"/>
</dbReference>
<feature type="compositionally biased region" description="Low complexity" evidence="8">
    <location>
        <begin position="40"/>
        <end position="51"/>
    </location>
</feature>
<dbReference type="PANTHER" id="PTHR11931">
    <property type="entry name" value="PHOSPHOGLYCERATE MUTASE"/>
    <property type="match status" value="1"/>
</dbReference>
<proteinExistence type="inferred from homology"/>
<dbReference type="InterPro" id="IPR001345">
    <property type="entry name" value="PG/BPGM_mutase_AS"/>
</dbReference>
<dbReference type="InterPro" id="IPR013078">
    <property type="entry name" value="His_Pase_superF_clade-1"/>
</dbReference>
<dbReference type="CDD" id="cd07067">
    <property type="entry name" value="HP_PGM_like"/>
    <property type="match status" value="1"/>
</dbReference>
<name>A0A7S2UIP6_9STRA</name>
<feature type="binding site" evidence="5">
    <location>
        <position position="273"/>
    </location>
    <ligand>
        <name>substrate</name>
    </ligand>
</feature>
<dbReference type="AlphaFoldDB" id="A0A7S2UIP6"/>
<feature type="compositionally biased region" description="Pro residues" evidence="8">
    <location>
        <begin position="60"/>
        <end position="71"/>
    </location>
</feature>